<feature type="transmembrane region" description="Helical" evidence="12">
    <location>
        <begin position="93"/>
        <end position="110"/>
    </location>
</feature>
<evidence type="ECO:0000256" key="10">
    <source>
        <dbReference type="ARBA" id="ARBA00023157"/>
    </source>
</evidence>
<dbReference type="PANTHER" id="PTHR35457:SF1">
    <property type="entry name" value="HEME A SYNTHASE"/>
    <property type="match status" value="1"/>
</dbReference>
<protein>
    <submittedName>
        <fullName evidence="13">Heme A synthase</fullName>
    </submittedName>
</protein>
<evidence type="ECO:0000256" key="5">
    <source>
        <dbReference type="ARBA" id="ARBA00022989"/>
    </source>
</evidence>
<evidence type="ECO:0000256" key="12">
    <source>
        <dbReference type="SAM" id="Phobius"/>
    </source>
</evidence>
<keyword evidence="5 12" id="KW-1133">Transmembrane helix</keyword>
<keyword evidence="3 12" id="KW-0812">Transmembrane</keyword>
<evidence type="ECO:0000256" key="8">
    <source>
        <dbReference type="ARBA" id="ARBA00023133"/>
    </source>
</evidence>
<evidence type="ECO:0000313" key="13">
    <source>
        <dbReference type="EMBL" id="MBD9699786.1"/>
    </source>
</evidence>
<comment type="subcellular location">
    <subcellularLocation>
        <location evidence="1">Membrane</location>
        <topology evidence="1">Multi-pass membrane protein</topology>
    </subcellularLocation>
</comment>
<evidence type="ECO:0000256" key="3">
    <source>
        <dbReference type="ARBA" id="ARBA00022692"/>
    </source>
</evidence>
<organism evidence="13 14">
    <name type="scientific">Flavimobilis rhizosphaerae</name>
    <dbReference type="NCBI Taxonomy" id="2775421"/>
    <lineage>
        <taxon>Bacteria</taxon>
        <taxon>Bacillati</taxon>
        <taxon>Actinomycetota</taxon>
        <taxon>Actinomycetes</taxon>
        <taxon>Micrococcales</taxon>
        <taxon>Jonesiaceae</taxon>
        <taxon>Flavimobilis</taxon>
    </lineage>
</organism>
<name>A0ABR9DRP2_9MICO</name>
<feature type="transmembrane region" description="Helical" evidence="12">
    <location>
        <begin position="122"/>
        <end position="143"/>
    </location>
</feature>
<evidence type="ECO:0000256" key="11">
    <source>
        <dbReference type="ARBA" id="ARBA00023444"/>
    </source>
</evidence>
<dbReference type="InterPro" id="IPR050450">
    <property type="entry name" value="COX15/CtaA_HemeA_synthase"/>
</dbReference>
<evidence type="ECO:0000256" key="1">
    <source>
        <dbReference type="ARBA" id="ARBA00004141"/>
    </source>
</evidence>
<keyword evidence="10" id="KW-1015">Disulfide bond</keyword>
<reference evidence="13 14" key="1">
    <citation type="submission" date="2020-09" db="EMBL/GenBank/DDBJ databases">
        <title>Flavimobilis rhizosphaerae sp. nov., isolated from rhizosphere soil of Spartina alterniflora.</title>
        <authorList>
            <person name="Hanqin C."/>
        </authorList>
    </citation>
    <scope>NUCLEOTIDE SEQUENCE [LARGE SCALE GENOMIC DNA]</scope>
    <source>
        <strain evidence="13 14">GY 10621</strain>
    </source>
</reference>
<gene>
    <name evidence="13" type="ORF">IGS67_09820</name>
</gene>
<feature type="transmembrane region" description="Helical" evidence="12">
    <location>
        <begin position="298"/>
        <end position="320"/>
    </location>
</feature>
<keyword evidence="14" id="KW-1185">Reference proteome</keyword>
<proteinExistence type="predicted"/>
<evidence type="ECO:0000256" key="6">
    <source>
        <dbReference type="ARBA" id="ARBA00023002"/>
    </source>
</evidence>
<dbReference type="Pfam" id="PF02628">
    <property type="entry name" value="COX15-CtaA"/>
    <property type="match status" value="1"/>
</dbReference>
<feature type="transmembrane region" description="Helical" evidence="12">
    <location>
        <begin position="189"/>
        <end position="211"/>
    </location>
</feature>
<keyword evidence="7" id="KW-0408">Iron</keyword>
<keyword evidence="4" id="KW-0479">Metal-binding</keyword>
<keyword evidence="8" id="KW-0350">Heme biosynthesis</keyword>
<comment type="pathway">
    <text evidence="11">Porphyrin-containing compound metabolism.</text>
</comment>
<feature type="transmembrane region" description="Helical" evidence="12">
    <location>
        <begin position="231"/>
        <end position="254"/>
    </location>
</feature>
<dbReference type="Proteomes" id="UP000642107">
    <property type="component" value="Unassembled WGS sequence"/>
</dbReference>
<evidence type="ECO:0000313" key="14">
    <source>
        <dbReference type="Proteomes" id="UP000642107"/>
    </source>
</evidence>
<evidence type="ECO:0000256" key="7">
    <source>
        <dbReference type="ARBA" id="ARBA00023004"/>
    </source>
</evidence>
<comment type="caution">
    <text evidence="13">The sequence shown here is derived from an EMBL/GenBank/DDBJ whole genome shotgun (WGS) entry which is preliminary data.</text>
</comment>
<keyword evidence="9 12" id="KW-0472">Membrane</keyword>
<accession>A0ABR9DRP2</accession>
<feature type="transmembrane region" description="Helical" evidence="12">
    <location>
        <begin position="274"/>
        <end position="292"/>
    </location>
</feature>
<evidence type="ECO:0000256" key="9">
    <source>
        <dbReference type="ARBA" id="ARBA00023136"/>
    </source>
</evidence>
<keyword evidence="6" id="KW-0560">Oxidoreductase</keyword>
<keyword evidence="2" id="KW-1003">Cell membrane</keyword>
<feature type="transmembrane region" description="Helical" evidence="12">
    <location>
        <begin position="149"/>
        <end position="169"/>
    </location>
</feature>
<dbReference type="PANTHER" id="PTHR35457">
    <property type="entry name" value="HEME A SYNTHASE"/>
    <property type="match status" value="1"/>
</dbReference>
<dbReference type="RefSeq" id="WP_192280224.1">
    <property type="nucleotide sequence ID" value="NZ_JACZDF010000005.1"/>
</dbReference>
<sequence length="341" mass="35409">MTTPAPTAARPDAPVRRTSLLARFLAWVDAHPWGILVANLAAQIGIIVTGGLVRLTGSGLGCSTWPQCEPGSFTPVYHPETALHSAIEFGNRTLTGVVSITALLVAIALWRMRDRAKVLRVLGLAPLTLVAIQAVVGGITVLVDLHPAIVGSHMFLSLILVAVSTYLLARVGEGDAPGRTVVPSPGRPLALLSAVLAVPMLALGVVTTGAGPHSGDEEVGYRFALDPALAAKLHGVSVWVYVAAVVALAVVVVLASRRTAAPDRAELVRAQHALREVAGVIGLQAVIGYVQYFTGLPIVLVLLHMLGAALSTAVAVRLVLSVRVRPALASTTPLAARHDAV</sequence>
<dbReference type="EMBL" id="JACZDF010000005">
    <property type="protein sequence ID" value="MBD9699786.1"/>
    <property type="molecule type" value="Genomic_DNA"/>
</dbReference>
<dbReference type="InterPro" id="IPR003780">
    <property type="entry name" value="COX15/CtaA_fam"/>
</dbReference>
<evidence type="ECO:0000256" key="4">
    <source>
        <dbReference type="ARBA" id="ARBA00022723"/>
    </source>
</evidence>
<evidence type="ECO:0000256" key="2">
    <source>
        <dbReference type="ARBA" id="ARBA00022475"/>
    </source>
</evidence>